<evidence type="ECO:0000256" key="5">
    <source>
        <dbReference type="ARBA" id="ARBA00022842"/>
    </source>
</evidence>
<accession>A0ABQ1TL47</accession>
<dbReference type="PANTHER" id="PTHR10286">
    <property type="entry name" value="INORGANIC PYROPHOSPHATASE"/>
    <property type="match status" value="1"/>
</dbReference>
<dbReference type="InterPro" id="IPR036649">
    <property type="entry name" value="Pyrophosphatase_sf"/>
</dbReference>
<dbReference type="InterPro" id="IPR008162">
    <property type="entry name" value="Pyrophosphatase"/>
</dbReference>
<evidence type="ECO:0000256" key="3">
    <source>
        <dbReference type="ARBA" id="ARBA00022723"/>
    </source>
</evidence>
<comment type="cofactor">
    <cofactor evidence="1">
        <name>Mg(2+)</name>
        <dbReference type="ChEBI" id="CHEBI:18420"/>
    </cofactor>
</comment>
<proteinExistence type="predicted"/>
<comment type="caution">
    <text evidence="6">The sequence shown here is derived from an EMBL/GenBank/DDBJ whole genome shotgun (WGS) entry which is preliminary data.</text>
</comment>
<evidence type="ECO:0000256" key="2">
    <source>
        <dbReference type="ARBA" id="ARBA00012146"/>
    </source>
</evidence>
<dbReference type="EC" id="3.6.1.1" evidence="2"/>
<dbReference type="Gene3D" id="3.90.80.10">
    <property type="entry name" value="Inorganic pyrophosphatase"/>
    <property type="match status" value="1"/>
</dbReference>
<evidence type="ECO:0000313" key="6">
    <source>
        <dbReference type="EMBL" id="GGE98067.1"/>
    </source>
</evidence>
<dbReference type="EMBL" id="BMHT01000001">
    <property type="protein sequence ID" value="GGE98067.1"/>
    <property type="molecule type" value="Genomic_DNA"/>
</dbReference>
<keyword evidence="4" id="KW-0378">Hydrolase</keyword>
<dbReference type="PROSITE" id="PS00387">
    <property type="entry name" value="PPASE"/>
    <property type="match status" value="1"/>
</dbReference>
<evidence type="ECO:0000313" key="7">
    <source>
        <dbReference type="Proteomes" id="UP000632273"/>
    </source>
</evidence>
<evidence type="ECO:0000256" key="1">
    <source>
        <dbReference type="ARBA" id="ARBA00001946"/>
    </source>
</evidence>
<reference evidence="7" key="1">
    <citation type="journal article" date="2019" name="Int. J. Syst. Evol. Microbiol.">
        <title>The Global Catalogue of Microorganisms (GCM) 10K type strain sequencing project: providing services to taxonomists for standard genome sequencing and annotation.</title>
        <authorList>
            <consortium name="The Broad Institute Genomics Platform"/>
            <consortium name="The Broad Institute Genome Sequencing Center for Infectious Disease"/>
            <person name="Wu L."/>
            <person name="Ma J."/>
        </authorList>
    </citation>
    <scope>NUCLEOTIDE SEQUENCE [LARGE SCALE GENOMIC DNA]</scope>
    <source>
        <strain evidence="7">CGMCC 1.15197</strain>
    </source>
</reference>
<dbReference type="RefSeq" id="WP_188810787.1">
    <property type="nucleotide sequence ID" value="NZ_BMHT01000001.1"/>
</dbReference>
<keyword evidence="3" id="KW-0479">Metal-binding</keyword>
<sequence>MSVALHTLPAQNAESQNFNVIIETPKGSRNKFAYEPELELLQLKGVLPEGSSFPYDFGFIPSTQGEDGDPIDVLVLMDAPAFPGCMLEVRLIGAIEAEQTENDGRVEKNDRLLAVSAVSRQHQHIQDIKDLSPQLLHEIEHFFHSYNEAKGGEFKPIRRSGAKQAAKLVAQGQKLAAAQS</sequence>
<evidence type="ECO:0000256" key="4">
    <source>
        <dbReference type="ARBA" id="ARBA00022801"/>
    </source>
</evidence>
<gene>
    <name evidence="6" type="ORF">GCM10011383_06070</name>
</gene>
<dbReference type="SUPFAM" id="SSF50324">
    <property type="entry name" value="Inorganic pyrophosphatase"/>
    <property type="match status" value="1"/>
</dbReference>
<dbReference type="Pfam" id="PF00719">
    <property type="entry name" value="Pyrophosphatase"/>
    <property type="match status" value="1"/>
</dbReference>
<organism evidence="6 7">
    <name type="scientific">Hymenobacter cavernae</name>
    <dbReference type="NCBI Taxonomy" id="2044852"/>
    <lineage>
        <taxon>Bacteria</taxon>
        <taxon>Pseudomonadati</taxon>
        <taxon>Bacteroidota</taxon>
        <taxon>Cytophagia</taxon>
        <taxon>Cytophagales</taxon>
        <taxon>Hymenobacteraceae</taxon>
        <taxon>Hymenobacter</taxon>
    </lineage>
</organism>
<dbReference type="Proteomes" id="UP000632273">
    <property type="component" value="Unassembled WGS sequence"/>
</dbReference>
<keyword evidence="7" id="KW-1185">Reference proteome</keyword>
<keyword evidence="5" id="KW-0460">Magnesium</keyword>
<protein>
    <recommendedName>
        <fullName evidence="2">inorganic diphosphatase</fullName>
        <ecNumber evidence="2">3.6.1.1</ecNumber>
    </recommendedName>
</protein>
<name>A0ABQ1TL47_9BACT</name>